<evidence type="ECO:0000313" key="2">
    <source>
        <dbReference type="Proteomes" id="UP000514509"/>
    </source>
</evidence>
<name>A0A7L7L7D2_9BACT</name>
<proteinExistence type="predicted"/>
<gene>
    <name evidence="1" type="ORF">HUW48_12135</name>
</gene>
<reference evidence="1 2" key="1">
    <citation type="submission" date="2020-08" db="EMBL/GenBank/DDBJ databases">
        <title>Adhaeribacter dokdonensis sp. nov., isolated from the rhizosphere of Elymus tsukushiensis, a plant native to the Dokdo Islands, Republic of Korea.</title>
        <authorList>
            <person name="Ghim S.Y."/>
        </authorList>
    </citation>
    <scope>NUCLEOTIDE SEQUENCE [LARGE SCALE GENOMIC DNA]</scope>
    <source>
        <strain evidence="1 2">KUDC8001</strain>
    </source>
</reference>
<dbReference type="AlphaFoldDB" id="A0A7L7L7D2"/>
<dbReference type="RefSeq" id="WP_182415920.1">
    <property type="nucleotide sequence ID" value="NZ_CP055153.1"/>
</dbReference>
<dbReference type="EMBL" id="CP055153">
    <property type="protein sequence ID" value="QMU28736.1"/>
    <property type="molecule type" value="Genomic_DNA"/>
</dbReference>
<dbReference type="Proteomes" id="UP000514509">
    <property type="component" value="Chromosome"/>
</dbReference>
<organism evidence="1 2">
    <name type="scientific">Adhaeribacter radiodurans</name>
    <dbReference type="NCBI Taxonomy" id="2745197"/>
    <lineage>
        <taxon>Bacteria</taxon>
        <taxon>Pseudomonadati</taxon>
        <taxon>Bacteroidota</taxon>
        <taxon>Cytophagia</taxon>
        <taxon>Cytophagales</taxon>
        <taxon>Hymenobacteraceae</taxon>
        <taxon>Adhaeribacter</taxon>
    </lineage>
</organism>
<sequence>MIKISQNSLQLLLAVWYFIGSFLFSSYSFAQKQIKADSVTIMRQETQRQFNLDPQQPLTDRVRVTSPETLQMFREAGMSPREHELTTDERSQLKQVLAALPPLHQKVLKEHLRSINFLDNMPNTALTTTLNSSSFPVFDITVRAAIFHQTASEWMTEKERTCFKAEGSSLEVSCDIGSLSALLYVLLHETTHMVDGTLHLAQTSGFSKGIWSDRTRITAEYSPALFDSTRYRGGKPLPIRQAPSLYQSLSTTPFVSLYSTSSWNEDLAEYLSVYHFTQKLKQPFRIILRDNGKEVLVYEPLKSKLVRSRLKEMKQFYQVPAQQG</sequence>
<keyword evidence="2" id="KW-1185">Reference proteome</keyword>
<accession>A0A7L7L7D2</accession>
<evidence type="ECO:0000313" key="1">
    <source>
        <dbReference type="EMBL" id="QMU28736.1"/>
    </source>
</evidence>
<protein>
    <submittedName>
        <fullName evidence="1">Uncharacterized protein</fullName>
    </submittedName>
</protein>
<dbReference type="KEGG" id="add:HUW48_12135"/>